<dbReference type="Proteomes" id="UP001597438">
    <property type="component" value="Unassembled WGS sequence"/>
</dbReference>
<dbReference type="PANTHER" id="PTHR36452">
    <property type="entry name" value="CHROMOSOME 12, WHOLE GENOME SHOTGUN SEQUENCE"/>
    <property type="match status" value="1"/>
</dbReference>
<sequence length="217" mass="25578">MNFRELFDFLTELNKNNHKEWMDENRKWYFSVRDNFIAWLDEMNIRLSQIDSEYSPNPGRKSINRINNNLLYHPNKPIYKDHFGAGLDIEKATGDFYVHLGINECFLAGGFYKPQKKYLDSIRAAIDYNGEEFKKIVDKPSFKEMFGALMEDEKLKTSPKGYSIDHKHIDLLVNKSFAVSHKLAQKEVVSSEFDDTVLRVYREMLPFRRYLNNAVSV</sequence>
<dbReference type="NCBIfam" id="TIGR02453">
    <property type="entry name" value="TIGR02453 family protein"/>
    <property type="match status" value="1"/>
</dbReference>
<evidence type="ECO:0000313" key="2">
    <source>
        <dbReference type="Proteomes" id="UP001597438"/>
    </source>
</evidence>
<dbReference type="EMBL" id="JBHUOJ010000022">
    <property type="protein sequence ID" value="MFD2833701.1"/>
    <property type="molecule type" value="Genomic_DNA"/>
</dbReference>
<dbReference type="PIRSF" id="PIRSF028451">
    <property type="entry name" value="UCP028451"/>
    <property type="match status" value="1"/>
</dbReference>
<dbReference type="InterPro" id="IPR012808">
    <property type="entry name" value="CHP02453"/>
</dbReference>
<dbReference type="Pfam" id="PF09365">
    <property type="entry name" value="DUF2461"/>
    <property type="match status" value="1"/>
</dbReference>
<proteinExistence type="predicted"/>
<reference evidence="2" key="1">
    <citation type="journal article" date="2019" name="Int. J. Syst. Evol. Microbiol.">
        <title>The Global Catalogue of Microorganisms (GCM) 10K type strain sequencing project: providing services to taxonomists for standard genome sequencing and annotation.</title>
        <authorList>
            <consortium name="The Broad Institute Genomics Platform"/>
            <consortium name="The Broad Institute Genome Sequencing Center for Infectious Disease"/>
            <person name="Wu L."/>
            <person name="Ma J."/>
        </authorList>
    </citation>
    <scope>NUCLEOTIDE SEQUENCE [LARGE SCALE GENOMIC DNA]</scope>
    <source>
        <strain evidence="2">KCTC 52925</strain>
    </source>
</reference>
<evidence type="ECO:0000313" key="1">
    <source>
        <dbReference type="EMBL" id="MFD2833701.1"/>
    </source>
</evidence>
<organism evidence="1 2">
    <name type="scientific">Christiangramia antarctica</name>
    <dbReference type="NCBI Taxonomy" id="2058158"/>
    <lineage>
        <taxon>Bacteria</taxon>
        <taxon>Pseudomonadati</taxon>
        <taxon>Bacteroidota</taxon>
        <taxon>Flavobacteriia</taxon>
        <taxon>Flavobacteriales</taxon>
        <taxon>Flavobacteriaceae</taxon>
        <taxon>Christiangramia</taxon>
    </lineage>
</organism>
<accession>A0ABW5X3X1</accession>
<name>A0ABW5X3X1_9FLAO</name>
<dbReference type="RefSeq" id="WP_251742790.1">
    <property type="nucleotide sequence ID" value="NZ_JBHUOJ010000022.1"/>
</dbReference>
<comment type="caution">
    <text evidence="1">The sequence shown here is derived from an EMBL/GenBank/DDBJ whole genome shotgun (WGS) entry which is preliminary data.</text>
</comment>
<protein>
    <submittedName>
        <fullName evidence="1">DUF2461 domain-containing protein</fullName>
    </submittedName>
</protein>
<dbReference type="PANTHER" id="PTHR36452:SF1">
    <property type="entry name" value="DUF2461 DOMAIN-CONTAINING PROTEIN"/>
    <property type="match status" value="1"/>
</dbReference>
<dbReference type="InterPro" id="IPR015996">
    <property type="entry name" value="UCP028451"/>
</dbReference>
<gene>
    <name evidence="1" type="ORF">ACFSYS_10410</name>
</gene>
<keyword evidence="2" id="KW-1185">Reference proteome</keyword>